<evidence type="ECO:0000259" key="4">
    <source>
        <dbReference type="PROSITE" id="PS51387"/>
    </source>
</evidence>
<organism evidence="5 6">
    <name type="scientific">Rhizoctonia solani</name>
    <dbReference type="NCBI Taxonomy" id="456999"/>
    <lineage>
        <taxon>Eukaryota</taxon>
        <taxon>Fungi</taxon>
        <taxon>Dikarya</taxon>
        <taxon>Basidiomycota</taxon>
        <taxon>Agaricomycotina</taxon>
        <taxon>Agaricomycetes</taxon>
        <taxon>Cantharellales</taxon>
        <taxon>Ceratobasidiaceae</taxon>
        <taxon>Rhizoctonia</taxon>
    </lineage>
</organism>
<dbReference type="Gene3D" id="3.30.465.10">
    <property type="match status" value="2"/>
</dbReference>
<feature type="signal peptide" evidence="3">
    <location>
        <begin position="1"/>
        <end position="18"/>
    </location>
</feature>
<dbReference type="GO" id="GO:0016491">
    <property type="term" value="F:oxidoreductase activity"/>
    <property type="evidence" value="ECO:0007669"/>
    <property type="project" value="UniProtKB-KW"/>
</dbReference>
<keyword evidence="2" id="KW-0560">Oxidoreductase</keyword>
<sequence>MLRTTLSLAVLSAWSVIARSPYDIPKVEWDALNSTVGGRLARGTPFSRACFSIVGANVTGAQSKDECAVIQGVYGSESHRVSKFGSAIEVSDTYMNTTRADATGAKTQWETCQKTNEGCLLNPSSPTDTNAFSSRTCHQGGISPYYIAVQTAEDVSSAFAFSKRTGVPLVIKNSGVSRQMTRLYWAQPGSGYSGVTQNLKYIEHSAAFVPEGCNAPSAPVLTFGAGQDMGSLYEFAEQNNMTFIGGSGTTVGAAGGWVQGGGHSILSNKYGMGVDRVRQFRVVTPDGALRVANACQNTELFWALRGGGGGTFGVVMEASIEIVPHPVPTIALQWEISASLGNITAILGLITNVASNSDKWVRDGWGGYIYPTYSVVANPSLNAEQARDSLKDLTDFLTRSGIKYRWYEFSTFKPLLETIVAAPIPIGVNAAIASRLVPASKFLPAVKPLTIAQTLETFALAAGKFAFFLTSPYNYNATEGETSITPAWRDAIWHAVVLADWAYDGSATTAKLAYTQVGLAIAPLRLLTPGGSSYQNEGDVYEPSWETSFWGPNYNRLLGIKQKYDPDGLLDCWHCVGWKGRNTPIASCYL</sequence>
<dbReference type="GO" id="GO:0071949">
    <property type="term" value="F:FAD binding"/>
    <property type="evidence" value="ECO:0007669"/>
    <property type="project" value="InterPro"/>
</dbReference>
<feature type="domain" description="FAD-binding PCMH-type" evidence="4">
    <location>
        <begin position="139"/>
        <end position="325"/>
    </location>
</feature>
<comment type="caution">
    <text evidence="5">The sequence shown here is derived from an EMBL/GenBank/DDBJ whole genome shotgun (WGS) entry which is preliminary data.</text>
</comment>
<dbReference type="AlphaFoldDB" id="A0A8H2XYQ0"/>
<reference evidence="5" key="1">
    <citation type="submission" date="2021-01" db="EMBL/GenBank/DDBJ databases">
        <authorList>
            <person name="Kaushik A."/>
        </authorList>
    </citation>
    <scope>NUCLEOTIDE SEQUENCE</scope>
    <source>
        <strain evidence="5">AG1-1C</strain>
    </source>
</reference>
<protein>
    <recommendedName>
        <fullName evidence="4">FAD-binding PCMH-type domain-containing protein</fullName>
    </recommendedName>
</protein>
<dbReference type="InterPro" id="IPR006094">
    <property type="entry name" value="Oxid_FAD_bind_N"/>
</dbReference>
<accession>A0A8H2XYQ0</accession>
<evidence type="ECO:0000256" key="2">
    <source>
        <dbReference type="ARBA" id="ARBA00023002"/>
    </source>
</evidence>
<name>A0A8H2XYQ0_9AGAM</name>
<feature type="chain" id="PRO_5034120824" description="FAD-binding PCMH-type domain-containing protein" evidence="3">
    <location>
        <begin position="19"/>
        <end position="590"/>
    </location>
</feature>
<dbReference type="Proteomes" id="UP000663846">
    <property type="component" value="Unassembled WGS sequence"/>
</dbReference>
<dbReference type="PROSITE" id="PS51387">
    <property type="entry name" value="FAD_PCMH"/>
    <property type="match status" value="1"/>
</dbReference>
<dbReference type="Pfam" id="PF08031">
    <property type="entry name" value="BBE"/>
    <property type="match status" value="1"/>
</dbReference>
<evidence type="ECO:0000256" key="3">
    <source>
        <dbReference type="SAM" id="SignalP"/>
    </source>
</evidence>
<dbReference type="SUPFAM" id="SSF56176">
    <property type="entry name" value="FAD-binding/transporter-associated domain-like"/>
    <property type="match status" value="1"/>
</dbReference>
<dbReference type="InterPro" id="IPR036318">
    <property type="entry name" value="FAD-bd_PCMH-like_sf"/>
</dbReference>
<dbReference type="EMBL" id="CAJMWS010000369">
    <property type="protein sequence ID" value="CAE6438432.1"/>
    <property type="molecule type" value="Genomic_DNA"/>
</dbReference>
<proteinExistence type="inferred from homology"/>
<keyword evidence="3" id="KW-0732">Signal</keyword>
<comment type="similarity">
    <text evidence="1">Belongs to the oxygen-dependent FAD-linked oxidoreductase family.</text>
</comment>
<gene>
    <name evidence="5" type="ORF">RDB_LOCUS125051</name>
</gene>
<dbReference type="InterPro" id="IPR050432">
    <property type="entry name" value="FAD-linked_Oxidoreductases_BP"/>
</dbReference>
<dbReference type="InterPro" id="IPR012951">
    <property type="entry name" value="BBE"/>
</dbReference>
<dbReference type="InterPro" id="IPR016169">
    <property type="entry name" value="FAD-bd_PCMH_sub2"/>
</dbReference>
<evidence type="ECO:0000313" key="5">
    <source>
        <dbReference type="EMBL" id="CAE6438432.1"/>
    </source>
</evidence>
<dbReference type="InterPro" id="IPR016166">
    <property type="entry name" value="FAD-bd_PCMH"/>
</dbReference>
<dbReference type="PANTHER" id="PTHR13878">
    <property type="entry name" value="GULONOLACTONE OXIDASE"/>
    <property type="match status" value="1"/>
</dbReference>
<evidence type="ECO:0000256" key="1">
    <source>
        <dbReference type="ARBA" id="ARBA00005466"/>
    </source>
</evidence>
<evidence type="ECO:0000313" key="6">
    <source>
        <dbReference type="Proteomes" id="UP000663846"/>
    </source>
</evidence>
<dbReference type="Pfam" id="PF01565">
    <property type="entry name" value="FAD_binding_4"/>
    <property type="match status" value="1"/>
</dbReference>
<dbReference type="PANTHER" id="PTHR13878:SF91">
    <property type="entry name" value="FAD BINDING DOMAIN PROTEIN (AFU_ORTHOLOGUE AFUA_6G12070)-RELATED"/>
    <property type="match status" value="1"/>
</dbReference>